<evidence type="ECO:0000313" key="2">
    <source>
        <dbReference type="EMBL" id="KAG0554788.1"/>
    </source>
</evidence>
<dbReference type="EMBL" id="CM026433">
    <property type="protein sequence ID" value="KAG0554788.1"/>
    <property type="molecule type" value="Genomic_DNA"/>
</dbReference>
<organism evidence="2 3">
    <name type="scientific">Ceratodon purpureus</name>
    <name type="common">Fire moss</name>
    <name type="synonym">Dicranum purpureum</name>
    <dbReference type="NCBI Taxonomy" id="3225"/>
    <lineage>
        <taxon>Eukaryota</taxon>
        <taxon>Viridiplantae</taxon>
        <taxon>Streptophyta</taxon>
        <taxon>Embryophyta</taxon>
        <taxon>Bryophyta</taxon>
        <taxon>Bryophytina</taxon>
        <taxon>Bryopsida</taxon>
        <taxon>Dicranidae</taxon>
        <taxon>Pseudoditrichales</taxon>
        <taxon>Ditrichaceae</taxon>
        <taxon>Ceratodon</taxon>
    </lineage>
</organism>
<feature type="region of interest" description="Disordered" evidence="1">
    <location>
        <begin position="287"/>
        <end position="314"/>
    </location>
</feature>
<dbReference type="AlphaFoldDB" id="A0A8T0GAC6"/>
<feature type="region of interest" description="Disordered" evidence="1">
    <location>
        <begin position="56"/>
        <end position="158"/>
    </location>
</feature>
<evidence type="ECO:0000256" key="1">
    <source>
        <dbReference type="SAM" id="MobiDB-lite"/>
    </source>
</evidence>
<accession>A0A8T0GAC6</accession>
<protein>
    <submittedName>
        <fullName evidence="2">Uncharacterized protein</fullName>
    </submittedName>
</protein>
<name>A0A8T0GAC6_CERPU</name>
<comment type="caution">
    <text evidence="2">The sequence shown here is derived from an EMBL/GenBank/DDBJ whole genome shotgun (WGS) entry which is preliminary data.</text>
</comment>
<feature type="region of interest" description="Disordered" evidence="1">
    <location>
        <begin position="242"/>
        <end position="274"/>
    </location>
</feature>
<feature type="compositionally biased region" description="Polar residues" evidence="1">
    <location>
        <begin position="112"/>
        <end position="133"/>
    </location>
</feature>
<proteinExistence type="predicted"/>
<sequence>MERETELETQSWNSVTKEKERLHQALLPQLVGSEMEAFSLPKPVDDDGTDISLKDWQLGLRSSEPTTMYPSKPSKRSTRARFTPVQPWLDEFVISSPDKFDTAPTTPRRMRTSASGTRSGSVSPPTVDSSRGGDSSLPEVGLSNGDGPNVDEVTGSESPGITFDVARLNDAELDNFSNRASAYRGSPLRVSFVDESEVSRSLSPPRVECRSLSMPKTRVQPTLHGVRPREGKDSAFPLPEVETAHQSHGISASRDRGTQLRHSGRQARRSLDSIVEGSKYDSAFDFTSSSSASSYQSQRENSSVSDPNSPSALLRCNARREHNDKEKDEDEDVKVGVLCGGGLSDTGISADVIRLVSKLCRLSVPLPEQSALKPSQEIGHNRSNSVPALISWDSMQDNLSLPCQDFPILGRQTSLKLLCERCSSGPTPAYDLLPKPRKIRDVQPYQHFYKPISKTLDQKLRFVPVPLIFHKPSDNPVDQVLQLVQVSFNGMQWWSFTFG</sequence>
<dbReference type="Proteomes" id="UP000822688">
    <property type="component" value="Chromosome 12"/>
</dbReference>
<reference evidence="2" key="1">
    <citation type="submission" date="2020-06" db="EMBL/GenBank/DDBJ databases">
        <title>WGS assembly of Ceratodon purpureus strain R40.</title>
        <authorList>
            <person name="Carey S.B."/>
            <person name="Jenkins J."/>
            <person name="Shu S."/>
            <person name="Lovell J.T."/>
            <person name="Sreedasyam A."/>
            <person name="Maumus F."/>
            <person name="Tiley G.P."/>
            <person name="Fernandez-Pozo N."/>
            <person name="Barry K."/>
            <person name="Chen C."/>
            <person name="Wang M."/>
            <person name="Lipzen A."/>
            <person name="Daum C."/>
            <person name="Saski C.A."/>
            <person name="Payton A.C."/>
            <person name="Mcbreen J.C."/>
            <person name="Conrad R.E."/>
            <person name="Kollar L.M."/>
            <person name="Olsson S."/>
            <person name="Huttunen S."/>
            <person name="Landis J.B."/>
            <person name="Wickett N.J."/>
            <person name="Johnson M.G."/>
            <person name="Rensing S.A."/>
            <person name="Grimwood J."/>
            <person name="Schmutz J."/>
            <person name="Mcdaniel S.F."/>
        </authorList>
    </citation>
    <scope>NUCLEOTIDE SEQUENCE</scope>
    <source>
        <strain evidence="2">R40</strain>
    </source>
</reference>
<keyword evidence="3" id="KW-1185">Reference proteome</keyword>
<feature type="compositionally biased region" description="Low complexity" evidence="1">
    <location>
        <begin position="287"/>
        <end position="305"/>
    </location>
</feature>
<evidence type="ECO:0000313" key="3">
    <source>
        <dbReference type="Proteomes" id="UP000822688"/>
    </source>
</evidence>
<gene>
    <name evidence="2" type="ORF">KC19_12G119100</name>
</gene>